<dbReference type="EMBL" id="BAAAFO010000001">
    <property type="protein sequence ID" value="GAA0244387.1"/>
    <property type="molecule type" value="Genomic_DNA"/>
</dbReference>
<dbReference type="Pfam" id="PF00582">
    <property type="entry name" value="Usp"/>
    <property type="match status" value="2"/>
</dbReference>
<dbReference type="CDD" id="cd00293">
    <property type="entry name" value="USP-like"/>
    <property type="match status" value="2"/>
</dbReference>
<dbReference type="InterPro" id="IPR006016">
    <property type="entry name" value="UspA"/>
</dbReference>
<comment type="caution">
    <text evidence="3">The sequence shown here is derived from an EMBL/GenBank/DDBJ whole genome shotgun (WGS) entry which is preliminary data.</text>
</comment>
<name>A0ABN0UAW6_9GAMM</name>
<feature type="domain" description="UspA" evidence="2">
    <location>
        <begin position="153"/>
        <end position="289"/>
    </location>
</feature>
<reference evidence="3 4" key="1">
    <citation type="journal article" date="2019" name="Int. J. Syst. Evol. Microbiol.">
        <title>The Global Catalogue of Microorganisms (GCM) 10K type strain sequencing project: providing services to taxonomists for standard genome sequencing and annotation.</title>
        <authorList>
            <consortium name="The Broad Institute Genomics Platform"/>
            <consortium name="The Broad Institute Genome Sequencing Center for Infectious Disease"/>
            <person name="Wu L."/>
            <person name="Ma J."/>
        </authorList>
    </citation>
    <scope>NUCLEOTIDE SEQUENCE [LARGE SCALE GENOMIC DNA]</scope>
    <source>
        <strain evidence="3 4">JCM 16242</strain>
    </source>
</reference>
<dbReference type="PANTHER" id="PTHR46268">
    <property type="entry name" value="STRESS RESPONSE PROTEIN NHAX"/>
    <property type="match status" value="1"/>
</dbReference>
<dbReference type="PRINTS" id="PR01438">
    <property type="entry name" value="UNVRSLSTRESS"/>
</dbReference>
<protein>
    <submittedName>
        <fullName evidence="3">Universal stress protein</fullName>
    </submittedName>
</protein>
<proteinExistence type="inferred from homology"/>
<keyword evidence="4" id="KW-1185">Reference proteome</keyword>
<dbReference type="Gene3D" id="3.40.50.12370">
    <property type="match status" value="1"/>
</dbReference>
<dbReference type="InterPro" id="IPR006015">
    <property type="entry name" value="Universal_stress_UspA"/>
</dbReference>
<gene>
    <name evidence="3" type="ORF">GCM10009126_07600</name>
</gene>
<sequence length="292" mass="31657">MNATASSLAPPQKILLATDLRSHGDRALDRAAQLALQWGVPLHVVHVQPCPGEDELAPLNQPSWRPGRTSPIVVERQIRRDLRQDVAALAIHVVDGDPAEAILDVAAQQACNLIVLGASEPSSPSALGRVTEQLLRKSPVSLLVVKSRPHGAYANVVVGTDFTDESRCGLTTAASWLPDARLTLMHVLDIPYTSLWLDAEHSTGLARMEMATMRSFLDSTPLAVEVRARVLPLIEHGHPEIVLRDHVVQEESDLVVISAFRRGLAFHLLVGGTSRRIVPAVPSDVLLVRAQP</sequence>
<dbReference type="Proteomes" id="UP001500657">
    <property type="component" value="Unassembled WGS sequence"/>
</dbReference>
<evidence type="ECO:0000313" key="4">
    <source>
        <dbReference type="Proteomes" id="UP001500657"/>
    </source>
</evidence>
<comment type="similarity">
    <text evidence="1">Belongs to the universal stress protein A family.</text>
</comment>
<dbReference type="RefSeq" id="WP_343880319.1">
    <property type="nucleotide sequence ID" value="NZ_BAAAFO010000001.1"/>
</dbReference>
<dbReference type="InterPro" id="IPR014729">
    <property type="entry name" value="Rossmann-like_a/b/a_fold"/>
</dbReference>
<accession>A0ABN0UAW6</accession>
<evidence type="ECO:0000313" key="3">
    <source>
        <dbReference type="EMBL" id="GAA0244387.1"/>
    </source>
</evidence>
<organism evidence="3 4">
    <name type="scientific">Rhodanobacter caeni</name>
    <dbReference type="NCBI Taxonomy" id="657654"/>
    <lineage>
        <taxon>Bacteria</taxon>
        <taxon>Pseudomonadati</taxon>
        <taxon>Pseudomonadota</taxon>
        <taxon>Gammaproteobacteria</taxon>
        <taxon>Lysobacterales</taxon>
        <taxon>Rhodanobacteraceae</taxon>
        <taxon>Rhodanobacter</taxon>
    </lineage>
</organism>
<evidence type="ECO:0000259" key="2">
    <source>
        <dbReference type="Pfam" id="PF00582"/>
    </source>
</evidence>
<dbReference type="Gene3D" id="3.40.50.620">
    <property type="entry name" value="HUPs"/>
    <property type="match status" value="1"/>
</dbReference>
<dbReference type="PANTHER" id="PTHR46268:SF15">
    <property type="entry name" value="UNIVERSAL STRESS PROTEIN HP_0031"/>
    <property type="match status" value="1"/>
</dbReference>
<feature type="domain" description="UspA" evidence="2">
    <location>
        <begin position="12"/>
        <end position="146"/>
    </location>
</feature>
<dbReference type="SUPFAM" id="SSF52402">
    <property type="entry name" value="Adenine nucleotide alpha hydrolases-like"/>
    <property type="match status" value="2"/>
</dbReference>
<evidence type="ECO:0000256" key="1">
    <source>
        <dbReference type="ARBA" id="ARBA00008791"/>
    </source>
</evidence>